<dbReference type="GO" id="GO:0071897">
    <property type="term" value="P:DNA biosynthetic process"/>
    <property type="evidence" value="ECO:0007669"/>
    <property type="project" value="UniProtKB-ARBA"/>
</dbReference>
<dbReference type="SUPFAM" id="SSF56672">
    <property type="entry name" value="DNA/RNA polymerases"/>
    <property type="match status" value="1"/>
</dbReference>
<dbReference type="InterPro" id="IPR008042">
    <property type="entry name" value="Retrotrans_Pao"/>
</dbReference>
<dbReference type="GeneID" id="118281887"/>
<dbReference type="OrthoDB" id="5876180at2759"/>
<dbReference type="Gene3D" id="3.30.70.270">
    <property type="match status" value="1"/>
</dbReference>
<evidence type="ECO:0000313" key="4">
    <source>
        <dbReference type="RefSeq" id="XP_050556627.1"/>
    </source>
</evidence>
<dbReference type="Pfam" id="PF05380">
    <property type="entry name" value="Peptidase_A17"/>
    <property type="match status" value="1"/>
</dbReference>
<keyword evidence="2" id="KW-1185">Reference proteome</keyword>
<feature type="domain" description="Integrase catalytic" evidence="1">
    <location>
        <begin position="908"/>
        <end position="1097"/>
    </location>
</feature>
<dbReference type="InterPro" id="IPR012337">
    <property type="entry name" value="RNaseH-like_sf"/>
</dbReference>
<dbReference type="RefSeq" id="XP_050556627.1">
    <property type="nucleotide sequence ID" value="XM_050700670.1"/>
</dbReference>
<protein>
    <submittedName>
        <fullName evidence="3 4">Uncharacterized protein LOC118281887</fullName>
    </submittedName>
</protein>
<dbReference type="InterPro" id="IPR043128">
    <property type="entry name" value="Rev_trsase/Diguanyl_cyclase"/>
</dbReference>
<dbReference type="InterPro" id="IPR000477">
    <property type="entry name" value="RT_dom"/>
</dbReference>
<proteinExistence type="predicted"/>
<dbReference type="Gene3D" id="3.10.10.10">
    <property type="entry name" value="HIV Type 1 Reverse Transcriptase, subunit A, domain 1"/>
    <property type="match status" value="1"/>
</dbReference>
<sequence length="1214" mass="137708">MNTSYRTNIDCYVFTNVTTAVPITYIDTRHIQIPAGLCLSDPTYNIPSKVDILIGADIFWDILGNKRISLGKHQPMLRSSELGWIVTGHISSPKGTFSQCLFTQGQLDIDLTRFWEVDSVSLEHSQSAEERACENSFAVNTTRNNDGRFVVTIPLKQDPQVLGDSFEMAKRRFLSLERKFEREPIFKEKYLNFMKEYEQLGHMTENKVLFPYSDNANYYLPHHGVLRESSTTTKLRTVFDASAVTTSGISFNEIQMVGPTVQDDLLSILLRFRQHKIVVSADIEKMFRCIDIVPSQRSLQQIVFRFDPSHRLKTYTLNTVCQGTASAPYLATKCLTSLASTVSDNSVKYSIAHDFYCDDLLSGASTVSEAIDLCKGITATLNSAKFNIRKWKSNNTLVIKELFSGQVIDSNTVLDLSDNNINTSSKTLGLYWLCQQDTLSFSINIELHKKVTKRHILSIISQIFDPLGLVGPCVVEAKLIMQKLWVNKCSWDEEVPSDILHLWSSFANTLSCLNKLKIPRWVLSDLCVKIEIHIFTDASQSAYGACVYIRSVCNSGIVRVQLLVSKNKVAPIKPTTIPRLELCGALLGARLCTKVQNSLKLNINMCRFWCDSTIVLGWLSTPSHQLNLFVRNRVNEIKESTGGHTWSYVPSKENPADLVSRGVRADVISDASLWWSGPSFLLKSEHSWPQMPNETQKRDLPDLQPCLIINNNVNKNDDDKLFTKLILKYSQFTRLQRVIAYIYRFIHNCKTKTNRFRDHLSCEELQRSFNFIIHIAQLEMFPNEYLILKSGHSLPKKNKLISLTPFIDSNDILRVGGRLDNSPYSYDTKHPILLCGKHHLTKIIFHMHHLKLLHAGPQLLLSSIRQTYWPLGGRNLSKSITKGCIKCFRFKASNVQPIMGQLPESRTTLEFPFLHCSVDYAGPIMIANRKGRGCQLIKSYLSIFVCLATKAVHLELVTDLTKEGYMAALNRFVARRGKPQSITSDNGTNFVGTCNELHRFLQDSSSQISSAFAQEGIEFLFIPSYTPHFNGMAESAVRSTKYHLRRLLQLTHFTYEEMHTCLTQVEAILNSRPITALNSDPTDFTPLTPAHFLIGRSLVSVPHSQLTERITSLERYKRIEFVKQHFWKRFSNEYVTTLQQKTKWPTASGELKLGSLVLIKDKALPPLRWALGRCVAVFPGTQDQVARVADIRIKGGTIIRRAFNNICPLPEPDC</sequence>
<reference evidence="3 4" key="1">
    <citation type="submission" date="2025-04" db="UniProtKB">
        <authorList>
            <consortium name="RefSeq"/>
        </authorList>
    </citation>
    <scope>IDENTIFICATION</scope>
    <source>
        <tissue evidence="3 4">Whole larval tissue</tissue>
    </source>
</reference>
<dbReference type="GO" id="GO:0042575">
    <property type="term" value="C:DNA polymerase complex"/>
    <property type="evidence" value="ECO:0007669"/>
    <property type="project" value="UniProtKB-ARBA"/>
</dbReference>
<dbReference type="GO" id="GO:0015074">
    <property type="term" value="P:DNA integration"/>
    <property type="evidence" value="ECO:0007669"/>
    <property type="project" value="InterPro"/>
</dbReference>
<dbReference type="InterPro" id="IPR041588">
    <property type="entry name" value="Integrase_H2C2"/>
</dbReference>
<name>A0A9R0E1C0_SPOFR</name>
<dbReference type="InterPro" id="IPR036397">
    <property type="entry name" value="RNaseH_sf"/>
</dbReference>
<dbReference type="SUPFAM" id="SSF53098">
    <property type="entry name" value="Ribonuclease H-like"/>
    <property type="match status" value="1"/>
</dbReference>
<organism evidence="2 3">
    <name type="scientific">Spodoptera frugiperda</name>
    <name type="common">Fall armyworm</name>
    <dbReference type="NCBI Taxonomy" id="7108"/>
    <lineage>
        <taxon>Eukaryota</taxon>
        <taxon>Metazoa</taxon>
        <taxon>Ecdysozoa</taxon>
        <taxon>Arthropoda</taxon>
        <taxon>Hexapoda</taxon>
        <taxon>Insecta</taxon>
        <taxon>Pterygota</taxon>
        <taxon>Neoptera</taxon>
        <taxon>Endopterygota</taxon>
        <taxon>Lepidoptera</taxon>
        <taxon>Glossata</taxon>
        <taxon>Ditrysia</taxon>
        <taxon>Noctuoidea</taxon>
        <taxon>Noctuidae</taxon>
        <taxon>Amphipyrinae</taxon>
        <taxon>Spodoptera</taxon>
    </lineage>
</organism>
<dbReference type="InterPro" id="IPR040676">
    <property type="entry name" value="DUF5641"/>
</dbReference>
<dbReference type="GO" id="GO:0003676">
    <property type="term" value="F:nucleic acid binding"/>
    <property type="evidence" value="ECO:0007669"/>
    <property type="project" value="InterPro"/>
</dbReference>
<dbReference type="Gene3D" id="3.30.420.10">
    <property type="entry name" value="Ribonuclease H-like superfamily/Ribonuclease H"/>
    <property type="match status" value="1"/>
</dbReference>
<evidence type="ECO:0000313" key="3">
    <source>
        <dbReference type="RefSeq" id="XP_050556626.1"/>
    </source>
</evidence>
<dbReference type="InterPro" id="IPR043502">
    <property type="entry name" value="DNA/RNA_pol_sf"/>
</dbReference>
<dbReference type="Pfam" id="PF17921">
    <property type="entry name" value="Integrase_H2C2"/>
    <property type="match status" value="1"/>
</dbReference>
<dbReference type="Pfam" id="PF00078">
    <property type="entry name" value="RVT_1"/>
    <property type="match status" value="1"/>
</dbReference>
<dbReference type="RefSeq" id="XP_050556626.1">
    <property type="nucleotide sequence ID" value="XM_050700669.1"/>
</dbReference>
<evidence type="ECO:0000313" key="2">
    <source>
        <dbReference type="Proteomes" id="UP000829999"/>
    </source>
</evidence>
<dbReference type="PANTHER" id="PTHR47331">
    <property type="entry name" value="PHD-TYPE DOMAIN-CONTAINING PROTEIN"/>
    <property type="match status" value="1"/>
</dbReference>
<gene>
    <name evidence="3 4" type="primary">LOC118281887</name>
</gene>
<dbReference type="AlphaFoldDB" id="A0A9R0E1C0"/>
<dbReference type="InterPro" id="IPR001584">
    <property type="entry name" value="Integrase_cat-core"/>
</dbReference>
<accession>A0A9R0E1C0</accession>
<dbReference type="PANTHER" id="PTHR47331:SF1">
    <property type="entry name" value="GAG-LIKE PROTEIN"/>
    <property type="match status" value="1"/>
</dbReference>
<dbReference type="Proteomes" id="UP000829999">
    <property type="component" value="Chromosome 19"/>
</dbReference>
<dbReference type="Pfam" id="PF18701">
    <property type="entry name" value="DUF5641"/>
    <property type="match status" value="1"/>
</dbReference>
<dbReference type="PROSITE" id="PS50994">
    <property type="entry name" value="INTEGRASE"/>
    <property type="match status" value="1"/>
</dbReference>
<evidence type="ECO:0000259" key="1">
    <source>
        <dbReference type="PROSITE" id="PS50994"/>
    </source>
</evidence>